<dbReference type="InterPro" id="IPR016181">
    <property type="entry name" value="Acyl_CoA_acyltransferase"/>
</dbReference>
<dbReference type="AlphaFoldDB" id="A0A372P060"/>
<keyword evidence="3" id="KW-1185">Reference proteome</keyword>
<dbReference type="GO" id="GO:0016747">
    <property type="term" value="F:acyltransferase activity, transferring groups other than amino-acyl groups"/>
    <property type="evidence" value="ECO:0007669"/>
    <property type="project" value="InterPro"/>
</dbReference>
<comment type="caution">
    <text evidence="2">The sequence shown here is derived from an EMBL/GenBank/DDBJ whole genome shotgun (WGS) entry which is preliminary data.</text>
</comment>
<name>A0A372P060_9SPHI</name>
<dbReference type="Pfam" id="PF13302">
    <property type="entry name" value="Acetyltransf_3"/>
    <property type="match status" value="1"/>
</dbReference>
<sequence>MITTTNLTLRRFILDDAPFVFELLNTPTWIQYIGDRNIHTLHDAENYISMLHTNFYDRYNYGPLLVSLKEDETPIGLCGLFKRAYLDSPDIGFAFMPGHAGKGFGYESCRAIIDDYPFEVLYATTTDENIRSQKLIERCGLVYQKDIETPEGTLLRLYQRIFIKS</sequence>
<dbReference type="Gene3D" id="3.40.630.30">
    <property type="match status" value="1"/>
</dbReference>
<feature type="domain" description="N-acetyltransferase" evidence="1">
    <location>
        <begin position="7"/>
        <end position="164"/>
    </location>
</feature>
<protein>
    <submittedName>
        <fullName evidence="2">N-acetyltransferase</fullName>
    </submittedName>
</protein>
<dbReference type="RefSeq" id="WP_117391101.1">
    <property type="nucleotide sequence ID" value="NZ_QWDC01000001.1"/>
</dbReference>
<dbReference type="OrthoDB" id="9798081at2"/>
<proteinExistence type="predicted"/>
<dbReference type="PANTHER" id="PTHR43792:SF1">
    <property type="entry name" value="N-ACETYLTRANSFERASE DOMAIN-CONTAINING PROTEIN"/>
    <property type="match status" value="1"/>
</dbReference>
<gene>
    <name evidence="2" type="ORF">D0C36_08535</name>
</gene>
<dbReference type="SUPFAM" id="SSF55729">
    <property type="entry name" value="Acyl-CoA N-acyltransferases (Nat)"/>
    <property type="match status" value="1"/>
</dbReference>
<accession>A0A372P060</accession>
<organism evidence="2 3">
    <name type="scientific">Mucilaginibacter conchicola</name>
    <dbReference type="NCBI Taxonomy" id="2303333"/>
    <lineage>
        <taxon>Bacteria</taxon>
        <taxon>Pseudomonadati</taxon>
        <taxon>Bacteroidota</taxon>
        <taxon>Sphingobacteriia</taxon>
        <taxon>Sphingobacteriales</taxon>
        <taxon>Sphingobacteriaceae</taxon>
        <taxon>Mucilaginibacter</taxon>
    </lineage>
</organism>
<dbReference type="PROSITE" id="PS51186">
    <property type="entry name" value="GNAT"/>
    <property type="match status" value="1"/>
</dbReference>
<evidence type="ECO:0000313" key="2">
    <source>
        <dbReference type="EMBL" id="RFZ95551.1"/>
    </source>
</evidence>
<dbReference type="Proteomes" id="UP000264217">
    <property type="component" value="Unassembled WGS sequence"/>
</dbReference>
<reference evidence="2 3" key="1">
    <citation type="submission" date="2018-08" db="EMBL/GenBank/DDBJ databases">
        <title>Mucilaginibacter sp. MYSH2.</title>
        <authorList>
            <person name="Seo T."/>
        </authorList>
    </citation>
    <scope>NUCLEOTIDE SEQUENCE [LARGE SCALE GENOMIC DNA]</scope>
    <source>
        <strain evidence="2 3">MYSH2</strain>
    </source>
</reference>
<dbReference type="PANTHER" id="PTHR43792">
    <property type="entry name" value="GNAT FAMILY, PUTATIVE (AFU_ORTHOLOGUE AFUA_3G00765)-RELATED-RELATED"/>
    <property type="match status" value="1"/>
</dbReference>
<dbReference type="InterPro" id="IPR000182">
    <property type="entry name" value="GNAT_dom"/>
</dbReference>
<keyword evidence="2" id="KW-0808">Transferase</keyword>
<evidence type="ECO:0000313" key="3">
    <source>
        <dbReference type="Proteomes" id="UP000264217"/>
    </source>
</evidence>
<dbReference type="InterPro" id="IPR051531">
    <property type="entry name" value="N-acetyltransferase"/>
</dbReference>
<evidence type="ECO:0000259" key="1">
    <source>
        <dbReference type="PROSITE" id="PS51186"/>
    </source>
</evidence>
<dbReference type="EMBL" id="QWDC01000001">
    <property type="protein sequence ID" value="RFZ95551.1"/>
    <property type="molecule type" value="Genomic_DNA"/>
</dbReference>